<evidence type="ECO:0000256" key="4">
    <source>
        <dbReference type="ARBA" id="ARBA00023125"/>
    </source>
</evidence>
<accession>A0A1Y6CXN7</accession>
<evidence type="ECO:0000256" key="2">
    <source>
        <dbReference type="ARBA" id="ARBA00022840"/>
    </source>
</evidence>
<dbReference type="Proteomes" id="UP000192923">
    <property type="component" value="Unassembled WGS sequence"/>
</dbReference>
<organism evidence="7 8">
    <name type="scientific">Methylomagnum ishizawai</name>
    <dbReference type="NCBI Taxonomy" id="1760988"/>
    <lineage>
        <taxon>Bacteria</taxon>
        <taxon>Pseudomonadati</taxon>
        <taxon>Pseudomonadota</taxon>
        <taxon>Gammaproteobacteria</taxon>
        <taxon>Methylococcales</taxon>
        <taxon>Methylococcaceae</taxon>
        <taxon>Methylomagnum</taxon>
    </lineage>
</organism>
<dbReference type="OrthoDB" id="9804019at2"/>
<evidence type="ECO:0000256" key="5">
    <source>
        <dbReference type="ARBA" id="ARBA00023163"/>
    </source>
</evidence>
<evidence type="ECO:0000313" key="8">
    <source>
        <dbReference type="Proteomes" id="UP000192923"/>
    </source>
</evidence>
<dbReference type="EMBL" id="FXAM01000001">
    <property type="protein sequence ID" value="SMF95117.1"/>
    <property type="molecule type" value="Genomic_DNA"/>
</dbReference>
<dbReference type="Gene3D" id="1.10.8.60">
    <property type="match status" value="1"/>
</dbReference>
<dbReference type="PROSITE" id="PS50045">
    <property type="entry name" value="SIGMA54_INTERACT_4"/>
    <property type="match status" value="1"/>
</dbReference>
<keyword evidence="2" id="KW-0067">ATP-binding</keyword>
<keyword evidence="4" id="KW-0238">DNA-binding</keyword>
<sequence>MFELLLGRNPAFQALLRDAQTAAAANVTVLIAGETGTGKELLAQALHHHSARAAKPYATLNCAAVAEGLAESELFGHRRGAFTGADADGTGRLRAAHGGTLFLDEADSLPPALQAKLLRFLESGEIQPLGETTTRKVDVRLIAATNADLEAQVACGLFRADLYYRLNVLPLRIPPLRQRPDDVPLLAGHFMRLFAARYQRREAVFNVDAMIAMAEYAWPGNVRELRNVCERLAIFRAGEVVGVGDLPPEIPGYSRPYRPVAGFPVKARGRGAAGFGMGKYRVN</sequence>
<dbReference type="InterPro" id="IPR025944">
    <property type="entry name" value="Sigma_54_int_dom_CS"/>
</dbReference>
<dbReference type="FunFam" id="3.40.50.300:FF:000006">
    <property type="entry name" value="DNA-binding transcriptional regulator NtrC"/>
    <property type="match status" value="1"/>
</dbReference>
<dbReference type="CDD" id="cd00009">
    <property type="entry name" value="AAA"/>
    <property type="match status" value="1"/>
</dbReference>
<protein>
    <submittedName>
        <fullName evidence="7">Sigma-54 interaction domain-containing protein</fullName>
    </submittedName>
</protein>
<dbReference type="InterPro" id="IPR058031">
    <property type="entry name" value="AAA_lid_NorR"/>
</dbReference>
<evidence type="ECO:0000313" key="7">
    <source>
        <dbReference type="EMBL" id="SMF95117.1"/>
    </source>
</evidence>
<dbReference type="RefSeq" id="WP_085213072.1">
    <property type="nucleotide sequence ID" value="NZ_FXAM01000001.1"/>
</dbReference>
<reference evidence="7 8" key="1">
    <citation type="submission" date="2016-12" db="EMBL/GenBank/DDBJ databases">
        <authorList>
            <person name="Song W.-J."/>
            <person name="Kurnit D.M."/>
        </authorList>
    </citation>
    <scope>NUCLEOTIDE SEQUENCE [LARGE SCALE GENOMIC DNA]</scope>
    <source>
        <strain evidence="7 8">175</strain>
    </source>
</reference>
<proteinExistence type="predicted"/>
<dbReference type="Gene3D" id="3.40.50.300">
    <property type="entry name" value="P-loop containing nucleotide triphosphate hydrolases"/>
    <property type="match status" value="1"/>
</dbReference>
<dbReference type="InterPro" id="IPR003593">
    <property type="entry name" value="AAA+_ATPase"/>
</dbReference>
<evidence type="ECO:0000256" key="1">
    <source>
        <dbReference type="ARBA" id="ARBA00022741"/>
    </source>
</evidence>
<dbReference type="PANTHER" id="PTHR32071">
    <property type="entry name" value="TRANSCRIPTIONAL REGULATORY PROTEIN"/>
    <property type="match status" value="1"/>
</dbReference>
<dbReference type="InterPro" id="IPR027417">
    <property type="entry name" value="P-loop_NTPase"/>
</dbReference>
<dbReference type="PANTHER" id="PTHR32071:SF117">
    <property type="entry name" value="PTS-DEPENDENT DIHYDROXYACETONE KINASE OPERON REGULATORY PROTEIN-RELATED"/>
    <property type="match status" value="1"/>
</dbReference>
<feature type="domain" description="Sigma-54 factor interaction" evidence="6">
    <location>
        <begin position="5"/>
        <end position="234"/>
    </location>
</feature>
<dbReference type="Pfam" id="PF25601">
    <property type="entry name" value="AAA_lid_14"/>
    <property type="match status" value="1"/>
</dbReference>
<dbReference type="SMART" id="SM00382">
    <property type="entry name" value="AAA"/>
    <property type="match status" value="1"/>
</dbReference>
<dbReference type="SUPFAM" id="SSF52540">
    <property type="entry name" value="P-loop containing nucleoside triphosphate hydrolases"/>
    <property type="match status" value="1"/>
</dbReference>
<dbReference type="GO" id="GO:0005524">
    <property type="term" value="F:ATP binding"/>
    <property type="evidence" value="ECO:0007669"/>
    <property type="project" value="UniProtKB-KW"/>
</dbReference>
<evidence type="ECO:0000256" key="3">
    <source>
        <dbReference type="ARBA" id="ARBA00023015"/>
    </source>
</evidence>
<dbReference type="STRING" id="1760988.SAMN02949497_2463"/>
<dbReference type="InterPro" id="IPR025662">
    <property type="entry name" value="Sigma_54_int_dom_ATP-bd_1"/>
</dbReference>
<dbReference type="AlphaFoldDB" id="A0A1Y6CXN7"/>
<gene>
    <name evidence="7" type="ORF">SAMN02949497_2463</name>
</gene>
<name>A0A1Y6CXN7_9GAMM</name>
<keyword evidence="8" id="KW-1185">Reference proteome</keyword>
<dbReference type="Pfam" id="PF00158">
    <property type="entry name" value="Sigma54_activat"/>
    <property type="match status" value="1"/>
</dbReference>
<evidence type="ECO:0000259" key="6">
    <source>
        <dbReference type="PROSITE" id="PS50045"/>
    </source>
</evidence>
<keyword evidence="3" id="KW-0805">Transcription regulation</keyword>
<dbReference type="PROSITE" id="PS00688">
    <property type="entry name" value="SIGMA54_INTERACT_3"/>
    <property type="match status" value="1"/>
</dbReference>
<dbReference type="InterPro" id="IPR002078">
    <property type="entry name" value="Sigma_54_int"/>
</dbReference>
<keyword evidence="1" id="KW-0547">Nucleotide-binding</keyword>
<dbReference type="PROSITE" id="PS00675">
    <property type="entry name" value="SIGMA54_INTERACT_1"/>
    <property type="match status" value="1"/>
</dbReference>
<dbReference type="GO" id="GO:0003677">
    <property type="term" value="F:DNA binding"/>
    <property type="evidence" value="ECO:0007669"/>
    <property type="project" value="UniProtKB-KW"/>
</dbReference>
<keyword evidence="5" id="KW-0804">Transcription</keyword>
<dbReference type="GO" id="GO:0006355">
    <property type="term" value="P:regulation of DNA-templated transcription"/>
    <property type="evidence" value="ECO:0007669"/>
    <property type="project" value="InterPro"/>
</dbReference>